<keyword evidence="4" id="KW-1185">Reference proteome</keyword>
<dbReference type="InterPro" id="IPR048126">
    <property type="entry name" value="Toxin_VasX"/>
</dbReference>
<name>A0ABP9ND08_9GAMM</name>
<dbReference type="Proteomes" id="UP001500171">
    <property type="component" value="Unassembled WGS sequence"/>
</dbReference>
<dbReference type="InterPro" id="IPR046864">
    <property type="entry name" value="VasX_N"/>
</dbReference>
<evidence type="ECO:0000256" key="1">
    <source>
        <dbReference type="SAM" id="Phobius"/>
    </source>
</evidence>
<dbReference type="CDD" id="cd20707">
    <property type="entry name" value="MIX_III"/>
    <property type="match status" value="1"/>
</dbReference>
<dbReference type="NCBIfam" id="NF041559">
    <property type="entry name" value="BTH_I2691_fam"/>
    <property type="match status" value="1"/>
</dbReference>
<organism evidence="3 4">
    <name type="scientific">Orbus sasakiae</name>
    <dbReference type="NCBI Taxonomy" id="1078475"/>
    <lineage>
        <taxon>Bacteria</taxon>
        <taxon>Pseudomonadati</taxon>
        <taxon>Pseudomonadota</taxon>
        <taxon>Gammaproteobacteria</taxon>
        <taxon>Orbales</taxon>
        <taxon>Orbaceae</taxon>
        <taxon>Orbus</taxon>
    </lineage>
</organism>
<reference evidence="4" key="1">
    <citation type="journal article" date="2019" name="Int. J. Syst. Evol. Microbiol.">
        <title>The Global Catalogue of Microorganisms (GCM) 10K type strain sequencing project: providing services to taxonomists for standard genome sequencing and annotation.</title>
        <authorList>
            <consortium name="The Broad Institute Genomics Platform"/>
            <consortium name="The Broad Institute Genome Sequencing Center for Infectious Disease"/>
            <person name="Wu L."/>
            <person name="Ma J."/>
        </authorList>
    </citation>
    <scope>NUCLEOTIDE SEQUENCE [LARGE SCALE GENOMIC DNA]</scope>
    <source>
        <strain evidence="4">JCM 18050</strain>
    </source>
</reference>
<dbReference type="Pfam" id="PF20249">
    <property type="entry name" value="VasX_N"/>
    <property type="match status" value="1"/>
</dbReference>
<evidence type="ECO:0000313" key="3">
    <source>
        <dbReference type="EMBL" id="GAA5111483.1"/>
    </source>
</evidence>
<feature type="transmembrane region" description="Helical" evidence="1">
    <location>
        <begin position="1085"/>
        <end position="1108"/>
    </location>
</feature>
<evidence type="ECO:0000313" key="4">
    <source>
        <dbReference type="Proteomes" id="UP001500171"/>
    </source>
</evidence>
<keyword evidence="1" id="KW-0472">Membrane</keyword>
<gene>
    <name evidence="3" type="ORF">GCM10023211_16970</name>
</gene>
<sequence>MSNKDKLVTCNCHTEGLAIFPARYTVIPTYLNKSRPSWATLAGVTSVPLNEDYQYHVRRVRAGYIYIYLPSASDTESVSQDLPEDIKIELENKHWLIYSIDEKGRFVKQTSLASVKPAEQNDEAFGCPNLQQNPSLNSFITIANPSRYSKVYIAYSEFPWTVEAMQEYRKSPLPRMQEIDIQAWLNRQQQPSTTVATEQTLSQILDFDFDFIFEKQLSDDQENGVYHDTKYGAAQKPGRRLLEQQNIKTSRTMVGVTVDNYQRNLKLQEKYLVLNTTHQSWAPFNLGQIMTAPGTDTKPILKEIQNTHIHTLFKNMKNYNSQAFPMLLAIEDALGVAEDLNNYYNDIHGHLGQFHKEAKMECDVKQYMAKIRALAESKVAKKDFDIAPYKDDLYLILSQSLNPDTQDYKTKILNSLMYKKDPALYNELEKYKHSPILQEYFNLDIEERAKNQGIDTNIDFTPPIKREFYGLVKSYILLVKEHFYGKPYGHKYYARFMNYLKYKQDTDYIYEIHDPRMPAKGYYIGSIYEQVIKYTSFEKDASHNEIKSTAQTLHQFYQKLVDEYASKTKEYSQQFEKEVDKELEKYTSRLDSGEFDAIVIQLNNATTNIAEKRAKLLTQWLQNSHYLDTINDLSFENHIKIDDDHALWQTYKTKIEQELQGALEQEEIEDEDIEALTKIDLNGVYFHTLVNKVLHGLESSEEGRAFIDKLYDLEQLKDLDVEQKLHIRNKFWVIGLRALLYDHENALKILKELFAQVENNKKIEYSLSILQQITIKKLSFITTNFRTATLMLEYITELQRLQKIEGLTTVTLNTSFGQKKFMIKLLSNYNSVGFFKNQTLKLYDKLISRCEPIKDGLYSLGAMIAEVAALAISGVVWKTGVLYAHAKYQLMDAWITFKAPFASGVNTGGGFKLLSTAYPAQAKYLIKKLRDNLNTAIKLLDGRFNEQLVQLEHTFKQALNIPFMIFSDATTAKITRKQIHLRSARLAFLVGAFEIYNWDHVMNKKTSIFANDQDILMEKMVATSTLLAAVSDFTAYSIRAFNKGIITNSFNYAKMAFGVFSGLVGFFAGIKMAGGAIEHFKSGNLLAGFTGLVSSALYFTSSSLSMLYGLTYRFEWVRIFFEKGAKNYVISQGIQKTFNLFALRVLLLRWAGIVGIVALVIECLYDWLADDDIQKWLSYSALGIHKGEQKYSNSHHQSEAFNQIDVFKAAIEEKTGINISELSKQSLEKIQLEHESILLHVQNQATQWLEN</sequence>
<feature type="transmembrane region" description="Helical" evidence="1">
    <location>
        <begin position="1052"/>
        <end position="1073"/>
    </location>
</feature>
<proteinExistence type="predicted"/>
<feature type="transmembrane region" description="Helical" evidence="1">
    <location>
        <begin position="1147"/>
        <end position="1168"/>
    </location>
</feature>
<keyword evidence="1" id="KW-0812">Transmembrane</keyword>
<feature type="domain" description="Toxin VasX N-terminal region" evidence="2">
    <location>
        <begin position="10"/>
        <end position="185"/>
    </location>
</feature>
<accession>A0ABP9ND08</accession>
<evidence type="ECO:0000259" key="2">
    <source>
        <dbReference type="Pfam" id="PF20249"/>
    </source>
</evidence>
<comment type="caution">
    <text evidence="3">The sequence shown here is derived from an EMBL/GenBank/DDBJ whole genome shotgun (WGS) entry which is preliminary data.</text>
</comment>
<keyword evidence="1" id="KW-1133">Transmembrane helix</keyword>
<dbReference type="RefSeq" id="WP_345491108.1">
    <property type="nucleotide sequence ID" value="NZ_BAABHY010000003.1"/>
</dbReference>
<protein>
    <recommendedName>
        <fullName evidence="2">Toxin VasX N-terminal region domain-containing protein</fullName>
    </recommendedName>
</protein>
<dbReference type="EMBL" id="BAABHY010000003">
    <property type="protein sequence ID" value="GAA5111483.1"/>
    <property type="molecule type" value="Genomic_DNA"/>
</dbReference>